<evidence type="ECO:0000313" key="2">
    <source>
        <dbReference type="EMBL" id="TSL47550.1"/>
    </source>
</evidence>
<feature type="signal peptide" evidence="1">
    <location>
        <begin position="1"/>
        <end position="24"/>
    </location>
</feature>
<gene>
    <name evidence="2" type="ORF">Baya_7131</name>
</gene>
<protein>
    <recommendedName>
        <fullName evidence="4">Secreted protein</fullName>
    </recommendedName>
</protein>
<reference evidence="2 3" key="1">
    <citation type="journal article" date="2019" name="Genome Biol. Evol.">
        <title>Whole-Genome Sequencing of the Giant Devil Catfish, Bagarius yarrelli.</title>
        <authorList>
            <person name="Jiang W."/>
            <person name="Lv Y."/>
            <person name="Cheng L."/>
            <person name="Yang K."/>
            <person name="Chao B."/>
            <person name="Wang X."/>
            <person name="Li Y."/>
            <person name="Pan X."/>
            <person name="You X."/>
            <person name="Zhang Y."/>
            <person name="Yang J."/>
            <person name="Li J."/>
            <person name="Zhang X."/>
            <person name="Liu S."/>
            <person name="Sun C."/>
            <person name="Yang J."/>
            <person name="Shi Q."/>
        </authorList>
    </citation>
    <scope>NUCLEOTIDE SEQUENCE [LARGE SCALE GENOMIC DNA]</scope>
    <source>
        <strain evidence="2">JWS20170419001</strain>
        <tissue evidence="2">Muscle</tissue>
    </source>
</reference>
<comment type="caution">
    <text evidence="2">The sequence shown here is derived from an EMBL/GenBank/DDBJ whole genome shotgun (WGS) entry which is preliminary data.</text>
</comment>
<keyword evidence="3" id="KW-1185">Reference proteome</keyword>
<proteinExistence type="predicted"/>
<keyword evidence="1" id="KW-0732">Signal</keyword>
<dbReference type="EMBL" id="VCAZ01000032">
    <property type="protein sequence ID" value="TSL47550.1"/>
    <property type="molecule type" value="Genomic_DNA"/>
</dbReference>
<evidence type="ECO:0000313" key="3">
    <source>
        <dbReference type="Proteomes" id="UP000319801"/>
    </source>
</evidence>
<sequence length="103" mass="11732">MTRHDLGIIANYLLNLLRLTFTLAQLPAKTRHRQKVRLEKTSTVVEAGGWTECVVSAVERDLKKSLMCEPMSRQQDASVPRQAAGTVSWHCGHRWQPITDPFF</sequence>
<dbReference type="AlphaFoldDB" id="A0A556TZC6"/>
<dbReference type="Proteomes" id="UP000319801">
    <property type="component" value="Unassembled WGS sequence"/>
</dbReference>
<evidence type="ECO:0000256" key="1">
    <source>
        <dbReference type="SAM" id="SignalP"/>
    </source>
</evidence>
<name>A0A556TZC6_BAGYA</name>
<accession>A0A556TZC6</accession>
<organism evidence="2 3">
    <name type="scientific">Bagarius yarrelli</name>
    <name type="common">Goonch</name>
    <name type="synonym">Bagrus yarrelli</name>
    <dbReference type="NCBI Taxonomy" id="175774"/>
    <lineage>
        <taxon>Eukaryota</taxon>
        <taxon>Metazoa</taxon>
        <taxon>Chordata</taxon>
        <taxon>Craniata</taxon>
        <taxon>Vertebrata</taxon>
        <taxon>Euteleostomi</taxon>
        <taxon>Actinopterygii</taxon>
        <taxon>Neopterygii</taxon>
        <taxon>Teleostei</taxon>
        <taxon>Ostariophysi</taxon>
        <taxon>Siluriformes</taxon>
        <taxon>Sisoridae</taxon>
        <taxon>Sisorinae</taxon>
        <taxon>Bagarius</taxon>
    </lineage>
</organism>
<evidence type="ECO:0008006" key="4">
    <source>
        <dbReference type="Google" id="ProtNLM"/>
    </source>
</evidence>
<feature type="chain" id="PRO_5021919058" description="Secreted protein" evidence="1">
    <location>
        <begin position="25"/>
        <end position="103"/>
    </location>
</feature>